<dbReference type="PANTHER" id="PTHR47840:SF1">
    <property type="entry name" value="ZN(II)2CYS6 TRANSCRIPTION FACTOR (EUROFUNG)"/>
    <property type="match status" value="1"/>
</dbReference>
<dbReference type="Pfam" id="PF00172">
    <property type="entry name" value="Zn_clus"/>
    <property type="match status" value="1"/>
</dbReference>
<evidence type="ECO:0000313" key="8">
    <source>
        <dbReference type="Proteomes" id="UP001610563"/>
    </source>
</evidence>
<gene>
    <name evidence="7" type="ORF">BJX66DRAFT_155266</name>
</gene>
<dbReference type="PANTHER" id="PTHR47840">
    <property type="entry name" value="ZN(II)2CYS6 TRANSCRIPTION FACTOR (EUROFUNG)-RELATED"/>
    <property type="match status" value="1"/>
</dbReference>
<keyword evidence="1" id="KW-0805">Transcription regulation</keyword>
<keyword evidence="8" id="KW-1185">Reference proteome</keyword>
<dbReference type="PROSITE" id="PS00463">
    <property type="entry name" value="ZN2_CY6_FUNGAL_1"/>
    <property type="match status" value="1"/>
</dbReference>
<organism evidence="7 8">
    <name type="scientific">Aspergillus keveii</name>
    <dbReference type="NCBI Taxonomy" id="714993"/>
    <lineage>
        <taxon>Eukaryota</taxon>
        <taxon>Fungi</taxon>
        <taxon>Dikarya</taxon>
        <taxon>Ascomycota</taxon>
        <taxon>Pezizomycotina</taxon>
        <taxon>Eurotiomycetes</taxon>
        <taxon>Eurotiomycetidae</taxon>
        <taxon>Eurotiales</taxon>
        <taxon>Aspergillaceae</taxon>
        <taxon>Aspergillus</taxon>
        <taxon>Aspergillus subgen. Nidulantes</taxon>
    </lineage>
</organism>
<sequence>MDPLVIVSVQNGTKTPLPTRALRKGTKSCAECKRRKTRCLFERPTDVTCAACQRRGMPCFGQEYMDVPGSNVNGEKIIVERLKRAEIILDTISKDITPDGKGSLSAGSGSQSSSSQASVQDRNADQGRHGS</sequence>
<keyword evidence="3" id="KW-0804">Transcription</keyword>
<evidence type="ECO:0000256" key="4">
    <source>
        <dbReference type="ARBA" id="ARBA00023242"/>
    </source>
</evidence>
<dbReference type="CDD" id="cd00067">
    <property type="entry name" value="GAL4"/>
    <property type="match status" value="1"/>
</dbReference>
<proteinExistence type="predicted"/>
<dbReference type="SMART" id="SM00066">
    <property type="entry name" value="GAL4"/>
    <property type="match status" value="1"/>
</dbReference>
<feature type="compositionally biased region" description="Low complexity" evidence="5">
    <location>
        <begin position="102"/>
        <end position="118"/>
    </location>
</feature>
<dbReference type="Gene3D" id="4.10.240.10">
    <property type="entry name" value="Zn(2)-C6 fungal-type DNA-binding domain"/>
    <property type="match status" value="1"/>
</dbReference>
<evidence type="ECO:0000256" key="5">
    <source>
        <dbReference type="SAM" id="MobiDB-lite"/>
    </source>
</evidence>
<reference evidence="7 8" key="1">
    <citation type="submission" date="2024-07" db="EMBL/GenBank/DDBJ databases">
        <title>Section-level genome sequencing and comparative genomics of Aspergillus sections Usti and Cavernicolus.</title>
        <authorList>
            <consortium name="Lawrence Berkeley National Laboratory"/>
            <person name="Nybo J.L."/>
            <person name="Vesth T.C."/>
            <person name="Theobald S."/>
            <person name="Frisvad J.C."/>
            <person name="Larsen T.O."/>
            <person name="Kjaerboelling I."/>
            <person name="Rothschild-Mancinelli K."/>
            <person name="Lyhne E.K."/>
            <person name="Kogle M.E."/>
            <person name="Barry K."/>
            <person name="Clum A."/>
            <person name="Na H."/>
            <person name="Ledsgaard L."/>
            <person name="Lin J."/>
            <person name="Lipzen A."/>
            <person name="Kuo A."/>
            <person name="Riley R."/>
            <person name="Mondo S."/>
            <person name="Labutti K."/>
            <person name="Haridas S."/>
            <person name="Pangalinan J."/>
            <person name="Salamov A.A."/>
            <person name="Simmons B.A."/>
            <person name="Magnuson J.K."/>
            <person name="Chen J."/>
            <person name="Drula E."/>
            <person name="Henrissat B."/>
            <person name="Wiebenga A."/>
            <person name="Lubbers R.J."/>
            <person name="Gomes A.C."/>
            <person name="Makela M.R."/>
            <person name="Stajich J."/>
            <person name="Grigoriev I.V."/>
            <person name="Mortensen U.H."/>
            <person name="De Vries R.P."/>
            <person name="Baker S.E."/>
            <person name="Andersen M.R."/>
        </authorList>
    </citation>
    <scope>NUCLEOTIDE SEQUENCE [LARGE SCALE GENOMIC DNA]</scope>
    <source>
        <strain evidence="7 8">CBS 209.92</strain>
    </source>
</reference>
<comment type="caution">
    <text evidence="7">The sequence shown here is derived from an EMBL/GenBank/DDBJ whole genome shotgun (WGS) entry which is preliminary data.</text>
</comment>
<evidence type="ECO:0000259" key="6">
    <source>
        <dbReference type="PROSITE" id="PS50048"/>
    </source>
</evidence>
<dbReference type="EMBL" id="JBFTWV010000300">
    <property type="protein sequence ID" value="KAL2782894.1"/>
    <property type="molecule type" value="Genomic_DNA"/>
</dbReference>
<accession>A0ABR4FI27</accession>
<dbReference type="PROSITE" id="PS50048">
    <property type="entry name" value="ZN2_CY6_FUNGAL_2"/>
    <property type="match status" value="1"/>
</dbReference>
<protein>
    <recommendedName>
        <fullName evidence="6">Zn(2)-C6 fungal-type domain-containing protein</fullName>
    </recommendedName>
</protein>
<dbReference type="SUPFAM" id="SSF57701">
    <property type="entry name" value="Zn2/Cys6 DNA-binding domain"/>
    <property type="match status" value="1"/>
</dbReference>
<evidence type="ECO:0000256" key="2">
    <source>
        <dbReference type="ARBA" id="ARBA00023125"/>
    </source>
</evidence>
<keyword evidence="4" id="KW-0539">Nucleus</keyword>
<dbReference type="InterPro" id="IPR036864">
    <property type="entry name" value="Zn2-C6_fun-type_DNA-bd_sf"/>
</dbReference>
<evidence type="ECO:0000256" key="3">
    <source>
        <dbReference type="ARBA" id="ARBA00023163"/>
    </source>
</evidence>
<dbReference type="Proteomes" id="UP001610563">
    <property type="component" value="Unassembled WGS sequence"/>
</dbReference>
<keyword evidence="2" id="KW-0238">DNA-binding</keyword>
<feature type="compositionally biased region" description="Basic and acidic residues" evidence="5">
    <location>
        <begin position="122"/>
        <end position="131"/>
    </location>
</feature>
<dbReference type="InterPro" id="IPR001138">
    <property type="entry name" value="Zn2Cys6_DnaBD"/>
</dbReference>
<feature type="domain" description="Zn(2)-C6 fungal-type" evidence="6">
    <location>
        <begin position="28"/>
        <end position="59"/>
    </location>
</feature>
<feature type="region of interest" description="Disordered" evidence="5">
    <location>
        <begin position="95"/>
        <end position="131"/>
    </location>
</feature>
<evidence type="ECO:0000313" key="7">
    <source>
        <dbReference type="EMBL" id="KAL2782894.1"/>
    </source>
</evidence>
<evidence type="ECO:0000256" key="1">
    <source>
        <dbReference type="ARBA" id="ARBA00023015"/>
    </source>
</evidence>
<name>A0ABR4FI27_9EURO</name>